<evidence type="ECO:0000313" key="4">
    <source>
        <dbReference type="EMBL" id="KAF9820047.1"/>
    </source>
</evidence>
<gene>
    <name evidence="4" type="ORF">IEO21_01709</name>
</gene>
<reference evidence="4" key="1">
    <citation type="submission" date="2020-11" db="EMBL/GenBank/DDBJ databases">
        <authorList>
            <person name="Koelle M."/>
            <person name="Horta M.A.C."/>
            <person name="Nowrousian M."/>
            <person name="Ohm R.A."/>
            <person name="Benz P."/>
            <person name="Pilgard A."/>
        </authorList>
    </citation>
    <scope>NUCLEOTIDE SEQUENCE</scope>
    <source>
        <strain evidence="4">FPRL280</strain>
    </source>
</reference>
<keyword evidence="2" id="KW-0812">Transmembrane</keyword>
<dbReference type="EMBL" id="JADOXO010000013">
    <property type="protein sequence ID" value="KAF9820047.1"/>
    <property type="molecule type" value="Genomic_DNA"/>
</dbReference>
<evidence type="ECO:0000256" key="1">
    <source>
        <dbReference type="SAM" id="MobiDB-lite"/>
    </source>
</evidence>
<feature type="region of interest" description="Disordered" evidence="1">
    <location>
        <begin position="56"/>
        <end position="111"/>
    </location>
</feature>
<accession>A0A8H7P918</accession>
<proteinExistence type="predicted"/>
<keyword evidence="2" id="KW-1133">Transmembrane helix</keyword>
<name>A0A8H7P918_9APHY</name>
<dbReference type="Proteomes" id="UP000639403">
    <property type="component" value="Unassembled WGS sequence"/>
</dbReference>
<dbReference type="AlphaFoldDB" id="A0A8H7P918"/>
<comment type="caution">
    <text evidence="4">The sequence shown here is derived from an EMBL/GenBank/DDBJ whole genome shotgun (WGS) entry which is preliminary data.</text>
</comment>
<evidence type="ECO:0000313" key="5">
    <source>
        <dbReference type="Proteomes" id="UP000639403"/>
    </source>
</evidence>
<evidence type="ECO:0000256" key="2">
    <source>
        <dbReference type="SAM" id="Phobius"/>
    </source>
</evidence>
<organism evidence="4 5">
    <name type="scientific">Rhodonia placenta</name>
    <dbReference type="NCBI Taxonomy" id="104341"/>
    <lineage>
        <taxon>Eukaryota</taxon>
        <taxon>Fungi</taxon>
        <taxon>Dikarya</taxon>
        <taxon>Basidiomycota</taxon>
        <taxon>Agaricomycotina</taxon>
        <taxon>Agaricomycetes</taxon>
        <taxon>Polyporales</taxon>
        <taxon>Adustoporiaceae</taxon>
        <taxon>Rhodonia</taxon>
    </lineage>
</organism>
<protein>
    <recommendedName>
        <fullName evidence="3">DUF5648 domain-containing protein</fullName>
    </recommendedName>
</protein>
<sequence length="233" mass="24899">MSSRRSPHMSTPRSSLVTDHFYTINATEMNVAATTEGYVEEGIQCYVLPNALTESTQSSAQSSTQTSPQTSMQSSAQTSTPQTSTQISNQTTAQTPTEARTQIPTQNTTPVVPVPKSTGHVAAIVAPIVAVVTVFALLVILIYVWFRRRERPIRAKLEARGEDGSVSSASLLPTSNSVDAEPQVGILVVDAEVPVEGALNVRPKPQVHSAATSAAIACRIYNPHRIVSKSMKA</sequence>
<feature type="transmembrane region" description="Helical" evidence="2">
    <location>
        <begin position="121"/>
        <end position="146"/>
    </location>
</feature>
<reference evidence="4" key="2">
    <citation type="journal article" name="Front. Microbiol.">
        <title>Degradative Capacity of Two Strains of Rhodonia placenta: From Phenotype to Genotype.</title>
        <authorList>
            <person name="Kolle M."/>
            <person name="Horta M.A.C."/>
            <person name="Nowrousian M."/>
            <person name="Ohm R.A."/>
            <person name="Benz J.P."/>
            <person name="Pilgard A."/>
        </authorList>
    </citation>
    <scope>NUCLEOTIDE SEQUENCE</scope>
    <source>
        <strain evidence="4">FPRL280</strain>
    </source>
</reference>
<evidence type="ECO:0000259" key="3">
    <source>
        <dbReference type="Pfam" id="PF18885"/>
    </source>
</evidence>
<feature type="domain" description="DUF5648" evidence="3">
    <location>
        <begin position="18"/>
        <end position="48"/>
    </location>
</feature>
<keyword evidence="2" id="KW-0472">Membrane</keyword>
<dbReference type="Pfam" id="PF18885">
    <property type="entry name" value="DUF5648"/>
    <property type="match status" value="1"/>
</dbReference>
<dbReference type="InterPro" id="IPR043708">
    <property type="entry name" value="DUF5648"/>
</dbReference>